<dbReference type="AlphaFoldDB" id="A0A9P5VQU6"/>
<dbReference type="EMBL" id="JAAAUY010000042">
    <property type="protein sequence ID" value="KAF9336924.1"/>
    <property type="molecule type" value="Genomic_DNA"/>
</dbReference>
<accession>A0A9P5VQU6</accession>
<feature type="compositionally biased region" description="Basic and acidic residues" evidence="1">
    <location>
        <begin position="201"/>
        <end position="217"/>
    </location>
</feature>
<dbReference type="InterPro" id="IPR014756">
    <property type="entry name" value="Ig_E-set"/>
</dbReference>
<reference evidence="3" key="1">
    <citation type="journal article" date="2020" name="Fungal Divers.">
        <title>Resolving the Mortierellaceae phylogeny through synthesis of multi-gene phylogenetics and phylogenomics.</title>
        <authorList>
            <person name="Vandepol N."/>
            <person name="Liber J."/>
            <person name="Desiro A."/>
            <person name="Na H."/>
            <person name="Kennedy M."/>
            <person name="Barry K."/>
            <person name="Grigoriev I.V."/>
            <person name="Miller A.N."/>
            <person name="O'Donnell K."/>
            <person name="Stajich J.E."/>
            <person name="Bonito G."/>
        </authorList>
    </citation>
    <scope>NUCLEOTIDE SEQUENCE</scope>
    <source>
        <strain evidence="3">NVP1</strain>
    </source>
</reference>
<dbReference type="SUPFAM" id="SSF81296">
    <property type="entry name" value="E set domains"/>
    <property type="match status" value="1"/>
</dbReference>
<keyword evidence="4" id="KW-1185">Reference proteome</keyword>
<feature type="region of interest" description="Disordered" evidence="1">
    <location>
        <begin position="190"/>
        <end position="247"/>
    </location>
</feature>
<feature type="region of interest" description="Disordered" evidence="1">
    <location>
        <begin position="134"/>
        <end position="160"/>
    </location>
</feature>
<organism evidence="3 4">
    <name type="scientific">Podila minutissima</name>
    <dbReference type="NCBI Taxonomy" id="64525"/>
    <lineage>
        <taxon>Eukaryota</taxon>
        <taxon>Fungi</taxon>
        <taxon>Fungi incertae sedis</taxon>
        <taxon>Mucoromycota</taxon>
        <taxon>Mortierellomycotina</taxon>
        <taxon>Mortierellomycetes</taxon>
        <taxon>Mortierellales</taxon>
        <taxon>Mortierellaceae</taxon>
        <taxon>Podila</taxon>
    </lineage>
</organism>
<feature type="region of interest" description="Disordered" evidence="1">
    <location>
        <begin position="1"/>
        <end position="21"/>
    </location>
</feature>
<feature type="domain" description="AMP-activated protein kinase glycogen-binding" evidence="2">
    <location>
        <begin position="41"/>
        <end position="120"/>
    </location>
</feature>
<dbReference type="Gene3D" id="2.60.40.10">
    <property type="entry name" value="Immunoglobulins"/>
    <property type="match status" value="1"/>
</dbReference>
<gene>
    <name evidence="3" type="ORF">BG006_006893</name>
</gene>
<dbReference type="CDD" id="cd02859">
    <property type="entry name" value="E_set_AMPKbeta_like_N"/>
    <property type="match status" value="1"/>
</dbReference>
<dbReference type="Proteomes" id="UP000696485">
    <property type="component" value="Unassembled WGS sequence"/>
</dbReference>
<feature type="compositionally biased region" description="Basic and acidic residues" evidence="1">
    <location>
        <begin position="229"/>
        <end position="247"/>
    </location>
</feature>
<name>A0A9P5VQU6_9FUNG</name>
<evidence type="ECO:0000259" key="2">
    <source>
        <dbReference type="Pfam" id="PF16561"/>
    </source>
</evidence>
<proteinExistence type="predicted"/>
<evidence type="ECO:0000256" key="1">
    <source>
        <dbReference type="SAM" id="MobiDB-lite"/>
    </source>
</evidence>
<protein>
    <recommendedName>
        <fullName evidence="2">AMP-activated protein kinase glycogen-binding domain-containing protein</fullName>
    </recommendedName>
</protein>
<feature type="region of interest" description="Disordered" evidence="1">
    <location>
        <begin position="636"/>
        <end position="663"/>
    </location>
</feature>
<dbReference type="InterPro" id="IPR032640">
    <property type="entry name" value="AMPK1_CBM"/>
</dbReference>
<dbReference type="Pfam" id="PF16561">
    <property type="entry name" value="AMPK1_CBM"/>
    <property type="match status" value="1"/>
</dbReference>
<evidence type="ECO:0000313" key="3">
    <source>
        <dbReference type="EMBL" id="KAF9336924.1"/>
    </source>
</evidence>
<dbReference type="InterPro" id="IPR013783">
    <property type="entry name" value="Ig-like_fold"/>
</dbReference>
<evidence type="ECO:0000313" key="4">
    <source>
        <dbReference type="Proteomes" id="UP000696485"/>
    </source>
</evidence>
<comment type="caution">
    <text evidence="3">The sequence shown here is derived from an EMBL/GenBank/DDBJ whole genome shotgun (WGS) entry which is preliminary data.</text>
</comment>
<feature type="compositionally biased region" description="Low complexity" evidence="1">
    <location>
        <begin position="12"/>
        <end position="21"/>
    </location>
</feature>
<sequence length="675" mass="72430">MAAIEYPTILQSSTPSSSSSSTSVSVLFTFPFDYNSKPTPESVQVTGSFNSWDRTPMSKNQTASRFESTVEIDLTAHNDLKDDNNKVKILFKFVLDGQDWVTDAEQPLERDQQGNLNNVLILDVPVIVGKAQASSSLTTTPLAEQETDAQKIARQKQEEEDDAVIRQLGGGMWGAPMFAVNDPVSLPEHFVESSSQEADNTDDKDKETVEEKEKGQEVQETTVTASPATEKEIKQETEEERAARLKEEENDAIIRKFGGGMWGAPMFAVNDPVNLPEHFPENVTEAAPPAPEITETPSVSAPGLVSPAAAPVVVPTVEEDEDDVIIRQLGGGMWGAPNFKVNDPANLPEHFVEAVMKDPEVSSSSTKSNRKEKAAESVAVAEKVVFTAPIANSSSAQTIVEGQVVKEEFVKTLSGTLIETVVETTEDIVIQAPDGTILEETFTTDVQESVQGVLLESVTETTEIIEEIEEPVPGTNNASVAVEGVTEVVMMEEEEIKIVQGEDGVATTIVEDTITFMDGPEVDSSSLHSITTSIKLVQEGESFLVEQAPAVHVDSVEILTSAPGYAKPSVDLSADVVAIPLSNVSSARTRVNGDEHDGDNNYGVIVLQGEPLTSGRQSVAGDAKPSIDMSVSTAQTIIAPSPSPGSPSKAEPGLKTVKSEKRKSGLWKKIKNVLS</sequence>
<feature type="compositionally biased region" description="Basic and acidic residues" evidence="1">
    <location>
        <begin position="148"/>
        <end position="157"/>
    </location>
</feature>